<dbReference type="SUPFAM" id="SSF56784">
    <property type="entry name" value="HAD-like"/>
    <property type="match status" value="1"/>
</dbReference>
<evidence type="ECO:0000256" key="2">
    <source>
        <dbReference type="ARBA" id="ARBA00022842"/>
    </source>
</evidence>
<sequence length="275" mass="31762">MTIPWNKIGAAIFDLDGTLYEDTHHFDYYAKQLEEKLPEHKHPSFWKDYNKMMRGDHPIAIGRVYDTTRDRILEIHPETYQVMKTWNWEGDVVSEGEDYKEPVRFDFDTMIAIGDGWWPPVAAAKHYGVGSTFDAYKATKLYMQTEAFQFAEHPERRESLLRLQQYMTLVLLTNSQADDVEQLLTTLDLQGVFHDVIPNAQKPAQTSNQFTAVMKKYNLSPDQVVSIGDNYLNDIIPAENLGMHSVLIDSQGRTRTRSNTVRIRSLSDLFPLINL</sequence>
<dbReference type="EMBL" id="RBVX01000001">
    <property type="protein sequence ID" value="RSL35197.1"/>
    <property type="molecule type" value="Genomic_DNA"/>
</dbReference>
<protein>
    <submittedName>
        <fullName evidence="3">HAD family hydrolase</fullName>
    </submittedName>
</protein>
<dbReference type="OrthoDB" id="2081981at2"/>
<gene>
    <name evidence="3" type="ORF">D7Z54_01080</name>
</gene>
<dbReference type="Proteomes" id="UP000275076">
    <property type="component" value="Unassembled WGS sequence"/>
</dbReference>
<reference evidence="3 4" key="1">
    <citation type="submission" date="2018-10" db="EMBL/GenBank/DDBJ databases">
        <title>Draft genome sequence of Bacillus salarius IM0101, isolated from a hypersaline soil in Inner Mongolia, China.</title>
        <authorList>
            <person name="Yamprayoonswat W."/>
            <person name="Boonvisut S."/>
            <person name="Jumpathong W."/>
            <person name="Sittihan S."/>
            <person name="Ruangsuj P."/>
            <person name="Wanthongcharoen S."/>
            <person name="Thongpramul N."/>
            <person name="Pimmason S."/>
            <person name="Yu B."/>
            <person name="Yasawong M."/>
        </authorList>
    </citation>
    <scope>NUCLEOTIDE SEQUENCE [LARGE SCALE GENOMIC DNA]</scope>
    <source>
        <strain evidence="3 4">IM0101</strain>
    </source>
</reference>
<comment type="caution">
    <text evidence="3">The sequence shown here is derived from an EMBL/GenBank/DDBJ whole genome shotgun (WGS) entry which is preliminary data.</text>
</comment>
<organism evidence="3 4">
    <name type="scientific">Salibacterium salarium</name>
    <dbReference type="NCBI Taxonomy" id="284579"/>
    <lineage>
        <taxon>Bacteria</taxon>
        <taxon>Bacillati</taxon>
        <taxon>Bacillota</taxon>
        <taxon>Bacilli</taxon>
        <taxon>Bacillales</taxon>
        <taxon>Bacillaceae</taxon>
    </lineage>
</organism>
<dbReference type="Pfam" id="PF00702">
    <property type="entry name" value="Hydrolase"/>
    <property type="match status" value="1"/>
</dbReference>
<keyword evidence="1 3" id="KW-0378">Hydrolase</keyword>
<dbReference type="GO" id="GO:0016787">
    <property type="term" value="F:hydrolase activity"/>
    <property type="evidence" value="ECO:0007669"/>
    <property type="project" value="UniProtKB-KW"/>
</dbReference>
<dbReference type="Gene3D" id="3.40.50.1000">
    <property type="entry name" value="HAD superfamily/HAD-like"/>
    <property type="match status" value="1"/>
</dbReference>
<name>A0A3R9P8G3_9BACI</name>
<dbReference type="InterPro" id="IPR036412">
    <property type="entry name" value="HAD-like_sf"/>
</dbReference>
<evidence type="ECO:0000313" key="3">
    <source>
        <dbReference type="EMBL" id="RSL35197.1"/>
    </source>
</evidence>
<accession>A0A3R9P8G3</accession>
<proteinExistence type="predicted"/>
<dbReference type="AlphaFoldDB" id="A0A3R9P8G3"/>
<evidence type="ECO:0000256" key="1">
    <source>
        <dbReference type="ARBA" id="ARBA00022801"/>
    </source>
</evidence>
<dbReference type="InterPro" id="IPR023214">
    <property type="entry name" value="HAD_sf"/>
</dbReference>
<keyword evidence="4" id="KW-1185">Reference proteome</keyword>
<dbReference type="RefSeq" id="WP_125553593.1">
    <property type="nucleotide sequence ID" value="NZ_RBVX01000001.1"/>
</dbReference>
<keyword evidence="2" id="KW-0460">Magnesium</keyword>
<dbReference type="PANTHER" id="PTHR46470">
    <property type="entry name" value="N-ACYLNEURAMINATE-9-PHOSPHATASE"/>
    <property type="match status" value="1"/>
</dbReference>
<evidence type="ECO:0000313" key="4">
    <source>
        <dbReference type="Proteomes" id="UP000275076"/>
    </source>
</evidence>
<dbReference type="InterPro" id="IPR051400">
    <property type="entry name" value="HAD-like_hydrolase"/>
</dbReference>